<dbReference type="InterPro" id="IPR051674">
    <property type="entry name" value="Malate_Decarboxylase"/>
</dbReference>
<dbReference type="PIRSF" id="PIRSF000106">
    <property type="entry name" value="ME"/>
    <property type="match status" value="1"/>
</dbReference>
<dbReference type="InterPro" id="IPR001891">
    <property type="entry name" value="Malic_OxRdtase"/>
</dbReference>
<dbReference type="PANTHER" id="PTHR43237:SF4">
    <property type="entry name" value="NADP-DEPENDENT MALIC ENZYME"/>
    <property type="match status" value="1"/>
</dbReference>
<organism evidence="9 10">
    <name type="scientific">Nonomuraea deserti</name>
    <dbReference type="NCBI Taxonomy" id="1848322"/>
    <lineage>
        <taxon>Bacteria</taxon>
        <taxon>Bacillati</taxon>
        <taxon>Actinomycetota</taxon>
        <taxon>Actinomycetes</taxon>
        <taxon>Streptosporangiales</taxon>
        <taxon>Streptosporangiaceae</taxon>
        <taxon>Nonomuraea</taxon>
    </lineage>
</organism>
<sequence>MATVPSVSYSITVRLEVPAGGKAVSLLTHAVESAGGVVTALDVTNAGHEKLRIDVTCAARDTDHAQAIVDQLEAIEGVVIHKVSDRTFLMHLGGKIEMVSKVPLRNRDELSMAYTPGVARVSMAIARNKEDARRLTIKRNTVAVVTDGSAVLGLGNIGPEAALPVMEGKAALFKRFAGIDAWPICLDTQDVDEIVRTVQVIAPGFGGINLEDIGAPRCFEVERRLRELLDIPVFHDDQHGTAICVLAALTNALRVVDKNIEDVKITMAGAGAAGYAVLRLLLAAGARNVIVCDYLGAVHKGREDLDDSLRWMADNTNAEGYAGDLRGAVKDADVFVGVSAPGILTGDDIASMAKDPVVFALANPEPEVSPDDAREHAAVVATGRSDYPNQINNVLAFPGVFRGLLDAQASVVTEEMLLAAAGALAAVVTPEELGPNYIIPSVFHPDVATAVAAAVRESAGGRARGFTEA</sequence>
<reference evidence="9 10" key="1">
    <citation type="submission" date="2019-03" db="EMBL/GenBank/DDBJ databases">
        <title>Draft genome sequences of novel Actinobacteria.</title>
        <authorList>
            <person name="Sahin N."/>
            <person name="Ay H."/>
            <person name="Saygin H."/>
        </authorList>
    </citation>
    <scope>NUCLEOTIDE SEQUENCE [LARGE SCALE GENOMIC DNA]</scope>
    <source>
        <strain evidence="9 10">KC310</strain>
    </source>
</reference>
<dbReference type="CDD" id="cd05311">
    <property type="entry name" value="NAD_bind_2_malic_enz"/>
    <property type="match status" value="1"/>
</dbReference>
<feature type="binding site" evidence="5">
    <location>
        <position position="237"/>
    </location>
    <ligand>
        <name>a divalent metal cation</name>
        <dbReference type="ChEBI" id="CHEBI:60240"/>
    </ligand>
</feature>
<dbReference type="InterPro" id="IPR012302">
    <property type="entry name" value="Malic_NAD-bd"/>
</dbReference>
<dbReference type="GO" id="GO:0046872">
    <property type="term" value="F:metal ion binding"/>
    <property type="evidence" value="ECO:0007669"/>
    <property type="project" value="UniProtKB-KW"/>
</dbReference>
<gene>
    <name evidence="9" type="ORF">E1292_13550</name>
</gene>
<feature type="binding site" evidence="4">
    <location>
        <position position="363"/>
    </location>
    <ligand>
        <name>(S)-malate</name>
        <dbReference type="ChEBI" id="CHEBI:15589"/>
    </ligand>
</feature>
<feature type="binding site" evidence="5">
    <location>
        <position position="212"/>
    </location>
    <ligand>
        <name>a divalent metal cation</name>
        <dbReference type="ChEBI" id="CHEBI:60240"/>
    </ligand>
</feature>
<keyword evidence="10" id="KW-1185">Reference proteome</keyword>
<evidence type="ECO:0000259" key="8">
    <source>
        <dbReference type="SMART" id="SM01274"/>
    </source>
</evidence>
<dbReference type="SMART" id="SM00919">
    <property type="entry name" value="Malic_M"/>
    <property type="match status" value="1"/>
</dbReference>
<evidence type="ECO:0000256" key="6">
    <source>
        <dbReference type="RuleBase" id="RU003427"/>
    </source>
</evidence>
<feature type="binding site" evidence="4">
    <location>
        <position position="392"/>
    </location>
    <ligand>
        <name>(S)-malate</name>
        <dbReference type="ChEBI" id="CHEBI:15589"/>
    </ligand>
</feature>
<feature type="domain" description="Malic enzyme N-terminal" evidence="8">
    <location>
        <begin position="93"/>
        <end position="226"/>
    </location>
</feature>
<dbReference type="RefSeq" id="WP_132595495.1">
    <property type="nucleotide sequence ID" value="NZ_SMKO01000027.1"/>
</dbReference>
<keyword evidence="2" id="KW-0560">Oxidoreductase</keyword>
<dbReference type="InterPro" id="IPR046346">
    <property type="entry name" value="Aminoacid_DH-like_N_sf"/>
</dbReference>
<evidence type="ECO:0000256" key="2">
    <source>
        <dbReference type="ARBA" id="ARBA00023002"/>
    </source>
</evidence>
<feature type="active site" description="Proton donor" evidence="3">
    <location>
        <position position="114"/>
    </location>
</feature>
<comment type="similarity">
    <text evidence="1 6">Belongs to the malic enzymes family.</text>
</comment>
<dbReference type="Proteomes" id="UP000295258">
    <property type="component" value="Unassembled WGS sequence"/>
</dbReference>
<evidence type="ECO:0000313" key="9">
    <source>
        <dbReference type="EMBL" id="TDD07277.1"/>
    </source>
</evidence>
<dbReference type="GO" id="GO:0016616">
    <property type="term" value="F:oxidoreductase activity, acting on the CH-OH group of donors, NAD or NADP as acceptor"/>
    <property type="evidence" value="ECO:0007669"/>
    <property type="project" value="InterPro"/>
</dbReference>
<name>A0A4R4VSY2_9ACTN</name>
<dbReference type="SUPFAM" id="SSF53223">
    <property type="entry name" value="Aminoacid dehydrogenase-like, N-terminal domain"/>
    <property type="match status" value="1"/>
</dbReference>
<feature type="active site" description="Proton acceptor" evidence="3">
    <location>
        <position position="169"/>
    </location>
</feature>
<dbReference type="Pfam" id="PF00390">
    <property type="entry name" value="malic"/>
    <property type="match status" value="1"/>
</dbReference>
<dbReference type="InterPro" id="IPR012301">
    <property type="entry name" value="Malic_N_dom"/>
</dbReference>
<feature type="domain" description="Malic enzyme NAD-binding" evidence="7">
    <location>
        <begin position="238"/>
        <end position="460"/>
    </location>
</feature>
<dbReference type="AlphaFoldDB" id="A0A4R4VSY2"/>
<evidence type="ECO:0000256" key="1">
    <source>
        <dbReference type="ARBA" id="ARBA00008785"/>
    </source>
</evidence>
<evidence type="ECO:0000256" key="3">
    <source>
        <dbReference type="PIRSR" id="PIRSR000106-1"/>
    </source>
</evidence>
<dbReference type="Gene3D" id="3.40.50.10380">
    <property type="entry name" value="Malic enzyme, N-terminal domain"/>
    <property type="match status" value="1"/>
</dbReference>
<accession>A0A4R4VSY2</accession>
<dbReference type="InterPro" id="IPR036291">
    <property type="entry name" value="NAD(P)-bd_dom_sf"/>
</dbReference>
<evidence type="ECO:0000256" key="4">
    <source>
        <dbReference type="PIRSR" id="PIRSR000106-2"/>
    </source>
</evidence>
<keyword evidence="5 6" id="KW-0479">Metal-binding</keyword>
<dbReference type="Gene3D" id="3.40.50.720">
    <property type="entry name" value="NAD(P)-binding Rossmann-like Domain"/>
    <property type="match status" value="1"/>
</dbReference>
<proteinExistence type="inferred from homology"/>
<dbReference type="InterPro" id="IPR045213">
    <property type="entry name" value="Malic_NAD-bd_bact_type"/>
</dbReference>
<dbReference type="GO" id="GO:0004470">
    <property type="term" value="F:malic enzyme activity"/>
    <property type="evidence" value="ECO:0007669"/>
    <property type="project" value="InterPro"/>
</dbReference>
<dbReference type="SUPFAM" id="SSF51735">
    <property type="entry name" value="NAD(P)-binding Rossmann-fold domains"/>
    <property type="match status" value="1"/>
</dbReference>
<evidence type="ECO:0000313" key="10">
    <source>
        <dbReference type="Proteomes" id="UP000295258"/>
    </source>
</evidence>
<evidence type="ECO:0000256" key="5">
    <source>
        <dbReference type="PIRSR" id="PIRSR000106-3"/>
    </source>
</evidence>
<comment type="cofactor">
    <cofactor evidence="5">
        <name>Mg(2+)</name>
        <dbReference type="ChEBI" id="CHEBI:18420"/>
    </cofactor>
    <cofactor evidence="5">
        <name>Mn(2+)</name>
        <dbReference type="ChEBI" id="CHEBI:29035"/>
    </cofactor>
    <text evidence="5">Divalent metal cations. Prefers magnesium or manganese.</text>
</comment>
<comment type="caution">
    <text evidence="9">The sequence shown here is derived from an EMBL/GenBank/DDBJ whole genome shotgun (WGS) entry which is preliminary data.</text>
</comment>
<dbReference type="SMART" id="SM01274">
    <property type="entry name" value="malic"/>
    <property type="match status" value="1"/>
</dbReference>
<feature type="binding site" evidence="5">
    <location>
        <position position="211"/>
    </location>
    <ligand>
        <name>a divalent metal cation</name>
        <dbReference type="ChEBI" id="CHEBI:60240"/>
    </ligand>
</feature>
<dbReference type="PANTHER" id="PTHR43237">
    <property type="entry name" value="NADP-DEPENDENT MALIC ENZYME"/>
    <property type="match status" value="1"/>
</dbReference>
<dbReference type="PRINTS" id="PR00072">
    <property type="entry name" value="MALOXRDTASE"/>
</dbReference>
<dbReference type="Pfam" id="PF03949">
    <property type="entry name" value="Malic_M"/>
    <property type="match status" value="1"/>
</dbReference>
<evidence type="ECO:0000259" key="7">
    <source>
        <dbReference type="SMART" id="SM00919"/>
    </source>
</evidence>
<protein>
    <submittedName>
        <fullName evidence="9">NAD-dependent malic enzyme</fullName>
    </submittedName>
</protein>
<dbReference type="EMBL" id="SMKO01000027">
    <property type="protein sequence ID" value="TDD07277.1"/>
    <property type="molecule type" value="Genomic_DNA"/>
</dbReference>
<dbReference type="GO" id="GO:0051287">
    <property type="term" value="F:NAD binding"/>
    <property type="evidence" value="ECO:0007669"/>
    <property type="project" value="InterPro"/>
</dbReference>
<dbReference type="InterPro" id="IPR037062">
    <property type="entry name" value="Malic_N_dom_sf"/>
</dbReference>